<accession>A0A8E6NU69</accession>
<proteinExistence type="predicted"/>
<dbReference type="EMBL" id="MW013145">
    <property type="protein sequence ID" value="QVQ58247.1"/>
    <property type="molecule type" value="Genomic_DNA"/>
</dbReference>
<sequence length="43" mass="4678">MRDSRHFNGSIQPINIALDINRCDGEGGQTVPGAPCRPDTRDP</sequence>
<keyword evidence="1" id="KW-0614">Plasmid</keyword>
<name>A0A8E6NU69_KLEPN</name>
<evidence type="ECO:0000313" key="1">
    <source>
        <dbReference type="EMBL" id="QVQ58247.1"/>
    </source>
</evidence>
<reference evidence="1" key="1">
    <citation type="submission" date="2020-09" db="EMBL/GenBank/DDBJ databases">
        <authorList>
            <person name="Zhou D."/>
            <person name="Wang L."/>
        </authorList>
    </citation>
    <scope>NUCLEOTIDE SEQUENCE</scope>
    <source>
        <plasmid evidence="1">pW09308-HI3</plasmid>
    </source>
</reference>
<protein>
    <submittedName>
        <fullName evidence="1">Uncharacterized protein</fullName>
    </submittedName>
</protein>
<organism evidence="1">
    <name type="scientific">Klebsiella pneumoniae</name>
    <dbReference type="NCBI Taxonomy" id="573"/>
    <lineage>
        <taxon>Bacteria</taxon>
        <taxon>Pseudomonadati</taxon>
        <taxon>Pseudomonadota</taxon>
        <taxon>Gammaproteobacteria</taxon>
        <taxon>Enterobacterales</taxon>
        <taxon>Enterobacteriaceae</taxon>
        <taxon>Klebsiella/Raoultella group</taxon>
        <taxon>Klebsiella</taxon>
        <taxon>Klebsiella pneumoniae complex</taxon>
    </lineage>
</organism>
<dbReference type="AlphaFoldDB" id="A0A8E6NU69"/>
<geneLocation type="plasmid" evidence="1">
    <name>pW09308-HI3</name>
</geneLocation>